<evidence type="ECO:0000313" key="1">
    <source>
        <dbReference type="EMBL" id="KAK9744123.1"/>
    </source>
</evidence>
<organism evidence="1 2">
    <name type="scientific">Popillia japonica</name>
    <name type="common">Japanese beetle</name>
    <dbReference type="NCBI Taxonomy" id="7064"/>
    <lineage>
        <taxon>Eukaryota</taxon>
        <taxon>Metazoa</taxon>
        <taxon>Ecdysozoa</taxon>
        <taxon>Arthropoda</taxon>
        <taxon>Hexapoda</taxon>
        <taxon>Insecta</taxon>
        <taxon>Pterygota</taxon>
        <taxon>Neoptera</taxon>
        <taxon>Endopterygota</taxon>
        <taxon>Coleoptera</taxon>
        <taxon>Polyphaga</taxon>
        <taxon>Scarabaeiformia</taxon>
        <taxon>Scarabaeidae</taxon>
        <taxon>Rutelinae</taxon>
        <taxon>Popillia</taxon>
    </lineage>
</organism>
<dbReference type="Proteomes" id="UP001458880">
    <property type="component" value="Unassembled WGS sequence"/>
</dbReference>
<dbReference type="AlphaFoldDB" id="A0AAW1MC82"/>
<dbReference type="EMBL" id="JASPKY010000062">
    <property type="protein sequence ID" value="KAK9744123.1"/>
    <property type="molecule type" value="Genomic_DNA"/>
</dbReference>
<sequence>MNGISTSHKLQPLDLTVFGPLKTYYNQSLDEWHINNPGKTFDIYSTAEILGKIYTRAISTTYILPLKFWEKFIPEQLARAISYVTDRTAVNDKIPANDAFAVPSTSNDSYENRVLPPTPNIQHLTARIISPEEVVPYPKAASRKRSNRGRKTAATCILTDTPEREAITRKKEESRNKQLHKNLKFPNSKKKVTRQLISSKSEDDDLQKQTDIMHSDENECDMEENDAFLANLEENKECDMEENDAFLANLEENKEVDISSWEPCFSKMQWKENSSLLCCANYRK</sequence>
<gene>
    <name evidence="1" type="ORF">QE152_g8076</name>
</gene>
<comment type="caution">
    <text evidence="1">The sequence shown here is derived from an EMBL/GenBank/DDBJ whole genome shotgun (WGS) entry which is preliminary data.</text>
</comment>
<reference evidence="1 2" key="1">
    <citation type="journal article" date="2024" name="BMC Genomics">
        <title>De novo assembly and annotation of Popillia japonica's genome with initial clues to its potential as an invasive pest.</title>
        <authorList>
            <person name="Cucini C."/>
            <person name="Boschi S."/>
            <person name="Funari R."/>
            <person name="Cardaioli E."/>
            <person name="Iannotti N."/>
            <person name="Marturano G."/>
            <person name="Paoli F."/>
            <person name="Bruttini M."/>
            <person name="Carapelli A."/>
            <person name="Frati F."/>
            <person name="Nardi F."/>
        </authorList>
    </citation>
    <scope>NUCLEOTIDE SEQUENCE [LARGE SCALE GENOMIC DNA]</scope>
    <source>
        <strain evidence="1">DMR45628</strain>
    </source>
</reference>
<accession>A0AAW1MC82</accession>
<keyword evidence="2" id="KW-1185">Reference proteome</keyword>
<evidence type="ECO:0000313" key="2">
    <source>
        <dbReference type="Proteomes" id="UP001458880"/>
    </source>
</evidence>
<name>A0AAW1MC82_POPJA</name>
<protein>
    <submittedName>
        <fullName evidence="1">Uncharacterized protein</fullName>
    </submittedName>
</protein>
<proteinExistence type="predicted"/>